<evidence type="ECO:0000313" key="4">
    <source>
        <dbReference type="Proteomes" id="UP000324897"/>
    </source>
</evidence>
<evidence type="ECO:0000256" key="1">
    <source>
        <dbReference type="SAM" id="Coils"/>
    </source>
</evidence>
<feature type="coiled-coil region" evidence="1">
    <location>
        <begin position="136"/>
        <end position="166"/>
    </location>
</feature>
<accession>A0A5J9WJR1</accession>
<feature type="non-terminal residue" evidence="3">
    <location>
        <position position="1"/>
    </location>
</feature>
<dbReference type="EMBL" id="RWGY01000004">
    <property type="protein sequence ID" value="TVU48176.1"/>
    <property type="molecule type" value="Genomic_DNA"/>
</dbReference>
<sequence length="176" mass="19083">MCGSGILAQLTPSRVHRRVTAATLWPAAERTTSATGGKRKAAADLTDDEFEAEFQLFENYDDDEEAESPAAVSEPGASKPKAPSRAVESTLIRIKELIARVPHDERLASVVSQLMNGGAIRGEARAVGALQCASLISECSQQMEQIAALKRDLENRERQLVARREQLVLLVSLALD</sequence>
<reference evidence="3 4" key="1">
    <citation type="journal article" date="2019" name="Sci. Rep.">
        <title>A high-quality genome of Eragrostis curvula grass provides insights into Poaceae evolution and supports new strategies to enhance forage quality.</title>
        <authorList>
            <person name="Carballo J."/>
            <person name="Santos B.A.C.M."/>
            <person name="Zappacosta D."/>
            <person name="Garbus I."/>
            <person name="Selva J.P."/>
            <person name="Gallo C.A."/>
            <person name="Diaz A."/>
            <person name="Albertini E."/>
            <person name="Caccamo M."/>
            <person name="Echenique V."/>
        </authorList>
    </citation>
    <scope>NUCLEOTIDE SEQUENCE [LARGE SCALE GENOMIC DNA]</scope>
    <source>
        <strain evidence="4">cv. Victoria</strain>
        <tissue evidence="3">Leaf</tissue>
    </source>
</reference>
<gene>
    <name evidence="3" type="ORF">EJB05_07803</name>
</gene>
<dbReference type="Proteomes" id="UP000324897">
    <property type="component" value="Chromosome 5"/>
</dbReference>
<protein>
    <submittedName>
        <fullName evidence="3">Uncharacterized protein</fullName>
    </submittedName>
</protein>
<evidence type="ECO:0000256" key="2">
    <source>
        <dbReference type="SAM" id="MobiDB-lite"/>
    </source>
</evidence>
<proteinExistence type="predicted"/>
<dbReference type="AlphaFoldDB" id="A0A5J9WJR1"/>
<organism evidence="3 4">
    <name type="scientific">Eragrostis curvula</name>
    <name type="common">weeping love grass</name>
    <dbReference type="NCBI Taxonomy" id="38414"/>
    <lineage>
        <taxon>Eukaryota</taxon>
        <taxon>Viridiplantae</taxon>
        <taxon>Streptophyta</taxon>
        <taxon>Embryophyta</taxon>
        <taxon>Tracheophyta</taxon>
        <taxon>Spermatophyta</taxon>
        <taxon>Magnoliopsida</taxon>
        <taxon>Liliopsida</taxon>
        <taxon>Poales</taxon>
        <taxon>Poaceae</taxon>
        <taxon>PACMAD clade</taxon>
        <taxon>Chloridoideae</taxon>
        <taxon>Eragrostideae</taxon>
        <taxon>Eragrostidinae</taxon>
        <taxon>Eragrostis</taxon>
    </lineage>
</organism>
<comment type="caution">
    <text evidence="3">The sequence shown here is derived from an EMBL/GenBank/DDBJ whole genome shotgun (WGS) entry which is preliminary data.</text>
</comment>
<dbReference type="OrthoDB" id="678543at2759"/>
<dbReference type="Gramene" id="TVU48176">
    <property type="protein sequence ID" value="TVU48176"/>
    <property type="gene ID" value="EJB05_07803"/>
</dbReference>
<name>A0A5J9WJR1_9POAL</name>
<evidence type="ECO:0000313" key="3">
    <source>
        <dbReference type="EMBL" id="TVU48176.1"/>
    </source>
</evidence>
<feature type="region of interest" description="Disordered" evidence="2">
    <location>
        <begin position="61"/>
        <end position="84"/>
    </location>
</feature>
<keyword evidence="4" id="KW-1185">Reference proteome</keyword>
<keyword evidence="1" id="KW-0175">Coiled coil</keyword>
<feature type="compositionally biased region" description="Low complexity" evidence="2">
    <location>
        <begin position="68"/>
        <end position="78"/>
    </location>
</feature>